<dbReference type="EMBL" id="FPIW01000067">
    <property type="protein sequence ID" value="SFW69178.1"/>
    <property type="molecule type" value="Genomic_DNA"/>
</dbReference>
<dbReference type="Proteomes" id="UP000182680">
    <property type="component" value="Unassembled WGS sequence"/>
</dbReference>
<accession>A0AA94HUR1</accession>
<gene>
    <name evidence="2" type="ORF">SAMN02910291_02543</name>
</gene>
<comment type="caution">
    <text evidence="2">The sequence shown here is derived from an EMBL/GenBank/DDBJ whole genome shotgun (WGS) entry which is preliminary data.</text>
</comment>
<dbReference type="RefSeq" id="WP_072312405.1">
    <property type="nucleotide sequence ID" value="NZ_FPIW01000067.1"/>
</dbReference>
<protein>
    <submittedName>
        <fullName evidence="2">Solute:Na+ symporter, SSS family</fullName>
    </submittedName>
</protein>
<keyword evidence="1" id="KW-1133">Transmembrane helix</keyword>
<evidence type="ECO:0000256" key="1">
    <source>
        <dbReference type="SAM" id="Phobius"/>
    </source>
</evidence>
<feature type="transmembrane region" description="Helical" evidence="1">
    <location>
        <begin position="6"/>
        <end position="26"/>
    </location>
</feature>
<name>A0AA94HUR1_DESDE</name>
<sequence>MTSSAIWMFGLALAYTLLLIVMSQIAKKKAQAGEDFFVGGRKFSRWTVAFCITGEGVRNFV</sequence>
<proteinExistence type="predicted"/>
<evidence type="ECO:0000313" key="3">
    <source>
        <dbReference type="Proteomes" id="UP000182680"/>
    </source>
</evidence>
<organism evidence="2 3">
    <name type="scientific">Desulfovibrio desulfuricans</name>
    <dbReference type="NCBI Taxonomy" id="876"/>
    <lineage>
        <taxon>Bacteria</taxon>
        <taxon>Pseudomonadati</taxon>
        <taxon>Thermodesulfobacteriota</taxon>
        <taxon>Desulfovibrionia</taxon>
        <taxon>Desulfovibrionales</taxon>
        <taxon>Desulfovibrionaceae</taxon>
        <taxon>Desulfovibrio</taxon>
    </lineage>
</organism>
<reference evidence="3" key="1">
    <citation type="submission" date="2016-11" db="EMBL/GenBank/DDBJ databases">
        <authorList>
            <person name="Jaros S."/>
            <person name="Januszkiewicz K."/>
            <person name="Wedrychowicz H."/>
        </authorList>
    </citation>
    <scope>NUCLEOTIDE SEQUENCE [LARGE SCALE GENOMIC DNA]</scope>
    <source>
        <strain evidence="3">DSM 7057</strain>
    </source>
</reference>
<dbReference type="AlphaFoldDB" id="A0AA94HUR1"/>
<evidence type="ECO:0000313" key="2">
    <source>
        <dbReference type="EMBL" id="SFW69178.1"/>
    </source>
</evidence>
<keyword evidence="1" id="KW-0812">Transmembrane</keyword>
<keyword evidence="1" id="KW-0472">Membrane</keyword>